<accession>A0ABT8R8I3</accession>
<reference evidence="3" key="1">
    <citation type="submission" date="2023-07" db="EMBL/GenBank/DDBJ databases">
        <title>The genome sequence of Rhodocytophaga aerolata KACC 12507.</title>
        <authorList>
            <person name="Zhang X."/>
        </authorList>
    </citation>
    <scope>NUCLEOTIDE SEQUENCE</scope>
    <source>
        <strain evidence="3">KACC 12507</strain>
    </source>
</reference>
<name>A0ABT8R8I3_9BACT</name>
<dbReference type="InterPro" id="IPR008775">
    <property type="entry name" value="Phytyl_CoA_dOase-like"/>
</dbReference>
<dbReference type="PANTHER" id="PTHR34580">
    <property type="match status" value="1"/>
</dbReference>
<feature type="domain" description="WYL" evidence="1">
    <location>
        <begin position="154"/>
        <end position="222"/>
    </location>
</feature>
<dbReference type="Pfam" id="PF05721">
    <property type="entry name" value="PhyH"/>
    <property type="match status" value="1"/>
</dbReference>
<keyword evidence="4" id="KW-1185">Reference proteome</keyword>
<dbReference type="SUPFAM" id="SSF51197">
    <property type="entry name" value="Clavaminate synthase-like"/>
    <property type="match status" value="1"/>
</dbReference>
<proteinExistence type="predicted"/>
<organism evidence="3 4">
    <name type="scientific">Rhodocytophaga aerolata</name>
    <dbReference type="NCBI Taxonomy" id="455078"/>
    <lineage>
        <taxon>Bacteria</taxon>
        <taxon>Pseudomonadati</taxon>
        <taxon>Bacteroidota</taxon>
        <taxon>Cytophagia</taxon>
        <taxon>Cytophagales</taxon>
        <taxon>Rhodocytophagaceae</taxon>
        <taxon>Rhodocytophaga</taxon>
    </lineage>
</organism>
<dbReference type="InterPro" id="IPR026881">
    <property type="entry name" value="WYL_dom"/>
</dbReference>
<dbReference type="RefSeq" id="WP_302039210.1">
    <property type="nucleotide sequence ID" value="NZ_JAUKPO010000011.1"/>
</dbReference>
<dbReference type="PROSITE" id="PS52050">
    <property type="entry name" value="WYL"/>
    <property type="match status" value="1"/>
</dbReference>
<dbReference type="Proteomes" id="UP001168528">
    <property type="component" value="Unassembled WGS sequence"/>
</dbReference>
<protein>
    <submittedName>
        <fullName evidence="3">WYL domain-containing protein</fullName>
    </submittedName>
</protein>
<gene>
    <name evidence="3" type="ORF">Q0590_19195</name>
</gene>
<dbReference type="InterPro" id="IPR057727">
    <property type="entry name" value="WCX_dom"/>
</dbReference>
<feature type="domain" description="WCX" evidence="2">
    <location>
        <begin position="253"/>
        <end position="331"/>
    </location>
</feature>
<dbReference type="PANTHER" id="PTHR34580:SF9">
    <property type="entry name" value="SLL5097 PROTEIN"/>
    <property type="match status" value="1"/>
</dbReference>
<dbReference type="EMBL" id="JAUKPO010000011">
    <property type="protein sequence ID" value="MDO1448410.1"/>
    <property type="molecule type" value="Genomic_DNA"/>
</dbReference>
<dbReference type="InterPro" id="IPR051534">
    <property type="entry name" value="CBASS_pafABC_assoc_protein"/>
</dbReference>
<evidence type="ECO:0000313" key="4">
    <source>
        <dbReference type="Proteomes" id="UP001168528"/>
    </source>
</evidence>
<dbReference type="Gene3D" id="2.60.120.620">
    <property type="entry name" value="q2cbj1_9rhob like domain"/>
    <property type="match status" value="1"/>
</dbReference>
<sequence length="575" mass="66181">MPVNRNALIRYRTLDNCLRNRYRKWTLEDLIEKCSEALYEYEGIDKGVSRRTVQMDLQMMRSDKLGYNAPIQVIDKKYYTYEDPSYSITNIPLTDGDLTKLSEVVDILKQFKGFSQFQDLGEIVQRLEDKIYTSKTKSETFIDFEKNDHLKGLEHIPTLYTAVQKKKAILLSYQSFKAREASTFVFHPYYLKEHRNRWFVLGCKGKGDPLLNLALDRIMGIEETDEPFTPCVDIDLKGYFKHVIGVTVNLNQEPMEVVLFFEQKIAPYVLTKPMHPSQKLVEKHSNGVVISLYVQHNYELEKEVLSFGDSVKVLAPERLKRCIKDTLAHALDQYSYEIHQAKLENQIRKLTHTGFTILPHVFTKKEMSHVKTLIAKAYPPTGEGKPVHAVRNFLQEIKGLQHVLFNQNLKTILSAISPGLFLSKAIYFDKPPLSNWYVTWHQDTTITVKEKIETVGFFGWTKKEDLIGVCPPEDVLKNTVTIRIHLDDTDEKNGALKVIPGSHNKRLSDEEIALITQNSLPFTCEVGCGGIHLMKPLLLHASSKTINQKHRRVIHLEFTTADLPNGLEWAEKVLF</sequence>
<comment type="caution">
    <text evidence="3">The sequence shown here is derived from an EMBL/GenBank/DDBJ whole genome shotgun (WGS) entry which is preliminary data.</text>
</comment>
<dbReference type="Pfam" id="PF13280">
    <property type="entry name" value="WYL"/>
    <property type="match status" value="1"/>
</dbReference>
<evidence type="ECO:0000259" key="1">
    <source>
        <dbReference type="Pfam" id="PF13280"/>
    </source>
</evidence>
<evidence type="ECO:0000313" key="3">
    <source>
        <dbReference type="EMBL" id="MDO1448410.1"/>
    </source>
</evidence>
<dbReference type="Pfam" id="PF25583">
    <property type="entry name" value="WCX"/>
    <property type="match status" value="1"/>
</dbReference>
<evidence type="ECO:0000259" key="2">
    <source>
        <dbReference type="Pfam" id="PF25583"/>
    </source>
</evidence>